<feature type="domain" description="PKD" evidence="1">
    <location>
        <begin position="422"/>
        <end position="493"/>
    </location>
</feature>
<dbReference type="RefSeq" id="WP_111731248.1">
    <property type="nucleotide sequence ID" value="NZ_QHKO01000012.1"/>
</dbReference>
<protein>
    <recommendedName>
        <fullName evidence="1">PKD domain-containing protein</fullName>
    </recommendedName>
</protein>
<sequence length="652" mass="70452">MIETFSLTRRPSGIALLLSVFFALGLIACSDDPGDGNFDTINTGTLTVSPTSLNFEQVALGDSIAEMITITNTGEGALTVHSFEILGEQSSVFSLADDTPAALNLEPNEFAEIYVEYAPTQIAPASSELFMRSNDPASEVFSVPLTAAAPEPQIFTPEIVTFARTPEGSEDWRVTEITNIGYAPLEIDSISLDGHSDFSMKFPRALTPEEIEEGLAAAPREDDSDVAPQVLQPGESAMVRVIFLPTSSEFRTAEITIESNDPATPRTKVLISANSDAPCLELESEEINFGQASIDRVARRTVALTNCSSIAELAIGSMEFEDDAGGVFGIVESTLPGGLADGDVAILGPRESVNFVLTYNPIEERLDEGVLKISSNDAARRYAYANVIGQGSLLTCPEAIARARVDGTSRWFTAQEGLIASPLATIEFDGSLSNDPDGTQVTYEWALRDKPLSAQTQLSPSITTESPTLWLPYAGRYVVELTVYDGAGLASCEPSEFFIDVIPGGDIWVESSWNSPVGARTDIDLHYVNLNHADQWNSSPWDVYFANKRPSWNDGSTVSLDIDDTCCGGPENLNHDDAAAGTYAFGAYYYPSTSAGDNPVDVDVRVYLGGSLAQEFYRRMNNRSEFWYIAEVSVPDYGITVVDQLTDGYPSL</sequence>
<evidence type="ECO:0000313" key="2">
    <source>
        <dbReference type="EMBL" id="RAL20230.1"/>
    </source>
</evidence>
<dbReference type="NCBIfam" id="NF012200">
    <property type="entry name" value="choice_anch_D"/>
    <property type="match status" value="2"/>
</dbReference>
<dbReference type="OrthoDB" id="5479562at2"/>
<evidence type="ECO:0000259" key="1">
    <source>
        <dbReference type="Pfam" id="PF18911"/>
    </source>
</evidence>
<evidence type="ECO:0000313" key="3">
    <source>
        <dbReference type="Proteomes" id="UP000249169"/>
    </source>
</evidence>
<name>A0A328C5D2_9DELT</name>
<reference evidence="2 3" key="1">
    <citation type="submission" date="2018-05" db="EMBL/GenBank/DDBJ databases">
        <title>Lujinxingia marina gen. nov. sp. nov., a new facultative anaerobic member of the class Deltaproteobacteria, and proposal of Lujinxingaceae fam. nov.</title>
        <authorList>
            <person name="Li C.-M."/>
        </authorList>
    </citation>
    <scope>NUCLEOTIDE SEQUENCE [LARGE SCALE GENOMIC DNA]</scope>
    <source>
        <strain evidence="2 3">B210</strain>
    </source>
</reference>
<dbReference type="Proteomes" id="UP000249169">
    <property type="component" value="Unassembled WGS sequence"/>
</dbReference>
<dbReference type="EMBL" id="QHKO01000012">
    <property type="protein sequence ID" value="RAL20230.1"/>
    <property type="molecule type" value="Genomic_DNA"/>
</dbReference>
<comment type="caution">
    <text evidence="2">The sequence shown here is derived from an EMBL/GenBank/DDBJ whole genome shotgun (WGS) entry which is preliminary data.</text>
</comment>
<organism evidence="2 3">
    <name type="scientific">Lujinxingia litoralis</name>
    <dbReference type="NCBI Taxonomy" id="2211119"/>
    <lineage>
        <taxon>Bacteria</taxon>
        <taxon>Deltaproteobacteria</taxon>
        <taxon>Bradymonadales</taxon>
        <taxon>Lujinxingiaceae</taxon>
        <taxon>Lujinxingia</taxon>
    </lineage>
</organism>
<proteinExistence type="predicted"/>
<keyword evidence="3" id="KW-1185">Reference proteome</keyword>
<dbReference type="AlphaFoldDB" id="A0A328C5D2"/>
<dbReference type="Pfam" id="PF18911">
    <property type="entry name" value="PKD_4"/>
    <property type="match status" value="1"/>
</dbReference>
<dbReference type="SUPFAM" id="SSF49299">
    <property type="entry name" value="PKD domain"/>
    <property type="match status" value="1"/>
</dbReference>
<dbReference type="InterPro" id="IPR013783">
    <property type="entry name" value="Ig-like_fold"/>
</dbReference>
<dbReference type="InterPro" id="IPR000601">
    <property type="entry name" value="PKD_dom"/>
</dbReference>
<dbReference type="InterPro" id="IPR035986">
    <property type="entry name" value="PKD_dom_sf"/>
</dbReference>
<dbReference type="Gene3D" id="2.60.40.10">
    <property type="entry name" value="Immunoglobulins"/>
    <property type="match status" value="4"/>
</dbReference>
<accession>A0A328C5D2</accession>
<gene>
    <name evidence="2" type="ORF">DL240_17770</name>
</gene>